<dbReference type="InterPro" id="IPR003961">
    <property type="entry name" value="FN3_dom"/>
</dbReference>
<evidence type="ECO:0000256" key="13">
    <source>
        <dbReference type="SAM" id="SignalP"/>
    </source>
</evidence>
<dbReference type="GO" id="GO:0004896">
    <property type="term" value="F:cytokine receptor activity"/>
    <property type="evidence" value="ECO:0007669"/>
    <property type="project" value="InterPro"/>
</dbReference>
<keyword evidence="8" id="KW-1015">Disulfide bond</keyword>
<keyword evidence="4 13" id="KW-0732">Signal</keyword>
<dbReference type="InterPro" id="IPR036179">
    <property type="entry name" value="Ig-like_dom_sf"/>
</dbReference>
<feature type="domain" description="Fibronectin type-III" evidence="14">
    <location>
        <begin position="452"/>
        <end position="547"/>
    </location>
</feature>
<feature type="non-terminal residue" evidence="15">
    <location>
        <position position="828"/>
    </location>
</feature>
<evidence type="ECO:0000256" key="3">
    <source>
        <dbReference type="ARBA" id="ARBA00022692"/>
    </source>
</evidence>
<dbReference type="InterPro" id="IPR010457">
    <property type="entry name" value="IgC2-like_lig-bd"/>
</dbReference>
<keyword evidence="7 12" id="KW-0472">Membrane</keyword>
<dbReference type="InterPro" id="IPR003529">
    <property type="entry name" value="Hematopoietin_rcpt_Gp130_CS"/>
</dbReference>
<dbReference type="PANTHER" id="PTHR48423:SF1">
    <property type="entry name" value="INTERLEUKIN-27 RECEPTOR SUBUNIT ALPHA"/>
    <property type="match status" value="1"/>
</dbReference>
<dbReference type="Gene3D" id="2.60.40.10">
    <property type="entry name" value="Immunoglobulins"/>
    <property type="match status" value="6"/>
</dbReference>
<evidence type="ECO:0000313" key="16">
    <source>
        <dbReference type="Proteomes" id="UP000540071"/>
    </source>
</evidence>
<feature type="non-terminal residue" evidence="15">
    <location>
        <position position="1"/>
    </location>
</feature>
<keyword evidence="3 12" id="KW-0812">Transmembrane</keyword>
<evidence type="ECO:0000256" key="11">
    <source>
        <dbReference type="ARBA" id="ARBA00023319"/>
    </source>
</evidence>
<proteinExistence type="inferred from homology"/>
<dbReference type="GO" id="GO:0005886">
    <property type="term" value="C:plasma membrane"/>
    <property type="evidence" value="ECO:0007669"/>
    <property type="project" value="UniProtKB-ARBA"/>
</dbReference>
<dbReference type="CDD" id="cd00063">
    <property type="entry name" value="FN3"/>
    <property type="match status" value="3"/>
</dbReference>
<dbReference type="InterPro" id="IPR013783">
    <property type="entry name" value="Ig-like_fold"/>
</dbReference>
<organism evidence="15 16">
    <name type="scientific">Poecile atricapillus</name>
    <name type="common">Black-capped chickadee</name>
    <name type="synonym">Parus atricapillus</name>
    <dbReference type="NCBI Taxonomy" id="48891"/>
    <lineage>
        <taxon>Eukaryota</taxon>
        <taxon>Metazoa</taxon>
        <taxon>Chordata</taxon>
        <taxon>Craniata</taxon>
        <taxon>Vertebrata</taxon>
        <taxon>Euteleostomi</taxon>
        <taxon>Archelosauria</taxon>
        <taxon>Archosauria</taxon>
        <taxon>Dinosauria</taxon>
        <taxon>Saurischia</taxon>
        <taxon>Theropoda</taxon>
        <taxon>Coelurosauria</taxon>
        <taxon>Aves</taxon>
        <taxon>Neognathae</taxon>
        <taxon>Neoaves</taxon>
        <taxon>Telluraves</taxon>
        <taxon>Australaves</taxon>
        <taxon>Passeriformes</taxon>
        <taxon>Paridae</taxon>
        <taxon>Poecile</taxon>
    </lineage>
</organism>
<feature type="chain" id="PRO_5029828001" evidence="13">
    <location>
        <begin position="27"/>
        <end position="828"/>
    </location>
</feature>
<feature type="transmembrane region" description="Helical" evidence="12">
    <location>
        <begin position="649"/>
        <end position="668"/>
    </location>
</feature>
<evidence type="ECO:0000313" key="15">
    <source>
        <dbReference type="EMBL" id="NWZ84442.1"/>
    </source>
</evidence>
<evidence type="ECO:0000256" key="9">
    <source>
        <dbReference type="ARBA" id="ARBA00023170"/>
    </source>
</evidence>
<evidence type="ECO:0000256" key="8">
    <source>
        <dbReference type="ARBA" id="ARBA00023157"/>
    </source>
</evidence>
<evidence type="ECO:0000256" key="7">
    <source>
        <dbReference type="ARBA" id="ARBA00023136"/>
    </source>
</evidence>
<evidence type="ECO:0000256" key="4">
    <source>
        <dbReference type="ARBA" id="ARBA00022729"/>
    </source>
</evidence>
<dbReference type="Proteomes" id="UP000540071">
    <property type="component" value="Unassembled WGS sequence"/>
</dbReference>
<dbReference type="FunFam" id="2.60.40.10:FF:000465">
    <property type="entry name" value="Granulocyte colony-stimulating factor receptor"/>
    <property type="match status" value="1"/>
</dbReference>
<name>A0A7K7QWV6_POEAT</name>
<comment type="similarity">
    <text evidence="2">Belongs to the type I cytokine receptor family. Type 2 subfamily.</text>
</comment>
<evidence type="ECO:0000259" key="14">
    <source>
        <dbReference type="PROSITE" id="PS50853"/>
    </source>
</evidence>
<evidence type="ECO:0000256" key="1">
    <source>
        <dbReference type="ARBA" id="ARBA00004479"/>
    </source>
</evidence>
<sequence length="828" mass="90750">MARCGAGTPFLLQLSLLLLLHLGGECGPSWTLGCASVTVGSPIVPLGSAVTASCTVQRELCRGLEQGKVRIRWMLDNKLVAGSQRQGPGGTEVSNLTLPRFNHTQARLWCCVEWNGTKQRVGMAEIRAGYPPAKPLNLSCVLNLSDYGLTCQWEQGTDSHLPTSVVLKCTGKPHPLPEGPRAHCSMFHRSRAQEVTGCTPRGGHSHCTVPRQLLQLYRQMEIWVSATNALGTAESEHLCIDPMDVAKLDPPTLHSIQSIPFQTDCIALAWDLARGTEHMELQCELRYRAPKDPAWALVTGISGRAGIAQRCGFLFGTQYHFQMRCRRNSASALAHWSEWSPCRSYTTHEKAPTGKLDAWWGAEPAGTGGRLEVQLRWKAPQQQEANGRVLGYRVTLSPRRRGRDPPTVCNTTHTQCNFSVPAGTRRVYLSAYNAAGESAPTEVVLLERKGQPLAGLRAVPGGEHSLWVHWEAPLAPVTAYVLEWQRVTVEPGHCSACWQMEHDRAATTALIQDGIEPFQRYNISLYPLYESTVGVPVHTTAYSQQKAPSHAPKLHLKRISKSEAELCWESLPVDMQNGFITSYTIFWANRITDLASATVNTSLSSFVIRGLKPSTLYKVHIMASTAAGSTNGTSLTLVTKVLDDTEIQFLFLTLGLVFVVIMVLLICFQKNERMKEQLWPSVPDPANSSLGKWVPAAVPQEPLQVLVSREPGPAGISTVTVLEGEPGKQQGKEHPALAAAPPALPRPYVRQEGPEEPVQYARVGAAGYRGQRLLPEPGPWFYENLRGRGDGGGGAGDWEFLEEPPATFPLLQGLRIGGAEELHECRAD</sequence>
<gene>
    <name evidence="15" type="primary">Csf3r</name>
    <name evidence="15" type="ORF">POEATR_R01056</name>
</gene>
<dbReference type="SUPFAM" id="SSF49265">
    <property type="entry name" value="Fibronectin type III"/>
    <property type="match status" value="4"/>
</dbReference>
<dbReference type="SMART" id="SM00060">
    <property type="entry name" value="FN3"/>
    <property type="match status" value="4"/>
</dbReference>
<keyword evidence="9" id="KW-0675">Receptor</keyword>
<accession>A0A7K7QWV6</accession>
<dbReference type="FunFam" id="2.60.40.10:FF:000879">
    <property type="entry name" value="Colony stimulating factor 3 receptor"/>
    <property type="match status" value="1"/>
</dbReference>
<keyword evidence="16" id="KW-1185">Reference proteome</keyword>
<keyword evidence="6 12" id="KW-1133">Transmembrane helix</keyword>
<dbReference type="Pfam" id="PF06328">
    <property type="entry name" value="Lep_receptor_Ig"/>
    <property type="match status" value="1"/>
</dbReference>
<dbReference type="InterPro" id="IPR036116">
    <property type="entry name" value="FN3_sf"/>
</dbReference>
<dbReference type="InterPro" id="IPR052672">
    <property type="entry name" value="Type1_Cytokine_Rcpt_Type2"/>
</dbReference>
<evidence type="ECO:0000256" key="10">
    <source>
        <dbReference type="ARBA" id="ARBA00023180"/>
    </source>
</evidence>
<dbReference type="SUPFAM" id="SSF48726">
    <property type="entry name" value="Immunoglobulin"/>
    <property type="match status" value="1"/>
</dbReference>
<evidence type="ECO:0000256" key="6">
    <source>
        <dbReference type="ARBA" id="ARBA00022989"/>
    </source>
</evidence>
<feature type="domain" description="Fibronectin type-III" evidence="14">
    <location>
        <begin position="548"/>
        <end position="644"/>
    </location>
</feature>
<evidence type="ECO:0000256" key="2">
    <source>
        <dbReference type="ARBA" id="ARBA00008921"/>
    </source>
</evidence>
<dbReference type="AlphaFoldDB" id="A0A7K7QWV6"/>
<feature type="signal peptide" evidence="13">
    <location>
        <begin position="1"/>
        <end position="26"/>
    </location>
</feature>
<keyword evidence="5" id="KW-0677">Repeat</keyword>
<dbReference type="PROSITE" id="PS50853">
    <property type="entry name" value="FN3"/>
    <property type="match status" value="3"/>
</dbReference>
<comment type="caution">
    <text evidence="15">The sequence shown here is derived from an EMBL/GenBank/DDBJ whole genome shotgun (WGS) entry which is preliminary data.</text>
</comment>
<dbReference type="EMBL" id="VZSS01000087">
    <property type="protein sequence ID" value="NWZ84442.1"/>
    <property type="molecule type" value="Genomic_DNA"/>
</dbReference>
<keyword evidence="11" id="KW-0393">Immunoglobulin domain</keyword>
<feature type="domain" description="Fibronectin type-III" evidence="14">
    <location>
        <begin position="352"/>
        <end position="451"/>
    </location>
</feature>
<dbReference type="Pfam" id="PF00041">
    <property type="entry name" value="fn3"/>
    <property type="match status" value="1"/>
</dbReference>
<dbReference type="PANTHER" id="PTHR48423">
    <property type="entry name" value="INTERLEUKIN-27 RECEPTOR SUBUNIT ALPHA"/>
    <property type="match status" value="1"/>
</dbReference>
<reference evidence="15 16" key="1">
    <citation type="submission" date="2019-09" db="EMBL/GenBank/DDBJ databases">
        <title>Bird 10,000 Genomes (B10K) Project - Family phase.</title>
        <authorList>
            <person name="Zhang G."/>
        </authorList>
    </citation>
    <scope>NUCLEOTIDE SEQUENCE [LARGE SCALE GENOMIC DNA]</scope>
    <source>
        <strain evidence="15">OUT-0023</strain>
        <tissue evidence="15">Blood</tissue>
    </source>
</reference>
<evidence type="ECO:0000256" key="5">
    <source>
        <dbReference type="ARBA" id="ARBA00022737"/>
    </source>
</evidence>
<keyword evidence="10" id="KW-0325">Glycoprotein</keyword>
<evidence type="ECO:0000256" key="12">
    <source>
        <dbReference type="SAM" id="Phobius"/>
    </source>
</evidence>
<comment type="subcellular location">
    <subcellularLocation>
        <location evidence="1">Membrane</location>
        <topology evidence="1">Single-pass type I membrane protein</topology>
    </subcellularLocation>
</comment>
<protein>
    <submittedName>
        <fullName evidence="15">CSF3R factor</fullName>
    </submittedName>
</protein>
<dbReference type="PROSITE" id="PS01353">
    <property type="entry name" value="HEMATOPO_REC_L_F2"/>
    <property type="match status" value="1"/>
</dbReference>